<feature type="compositionally biased region" description="Basic and acidic residues" evidence="1">
    <location>
        <begin position="11"/>
        <end position="39"/>
    </location>
</feature>
<feature type="region of interest" description="Disordered" evidence="1">
    <location>
        <begin position="1"/>
        <end position="74"/>
    </location>
</feature>
<feature type="compositionally biased region" description="Low complexity" evidence="1">
    <location>
        <begin position="54"/>
        <end position="68"/>
    </location>
</feature>
<accession>A0A7W8IKT6</accession>
<protein>
    <recommendedName>
        <fullName evidence="4">DUF1844 domain-containing protein</fullName>
    </recommendedName>
</protein>
<name>A0A7W8IKT6_9BACT</name>
<proteinExistence type="predicted"/>
<reference evidence="2" key="1">
    <citation type="submission" date="2020-08" db="EMBL/GenBank/DDBJ databases">
        <title>Genomic Encyclopedia of Type Strains, Phase IV (KMG-V): Genome sequencing to study the core and pangenomes of soil and plant-associated prokaryotes.</title>
        <authorList>
            <person name="Whitman W."/>
        </authorList>
    </citation>
    <scope>NUCLEOTIDE SEQUENCE [LARGE SCALE GENOMIC DNA]</scope>
    <source>
        <strain evidence="2">M8UP27</strain>
    </source>
</reference>
<dbReference type="EMBL" id="JACHDY010000006">
    <property type="protein sequence ID" value="MBB5319021.1"/>
    <property type="molecule type" value="Genomic_DNA"/>
</dbReference>
<keyword evidence="3" id="KW-1185">Reference proteome</keyword>
<dbReference type="Proteomes" id="UP000568106">
    <property type="component" value="Unassembled WGS sequence"/>
</dbReference>
<evidence type="ECO:0000313" key="2">
    <source>
        <dbReference type="EMBL" id="MBB5319021.1"/>
    </source>
</evidence>
<comment type="caution">
    <text evidence="2">The sequence shown here is derived from an EMBL/GenBank/DDBJ whole genome shotgun (WGS) entry which is preliminary data.</text>
</comment>
<sequence>MPDQNKPFVVTDRRKFTMDGELRPDADPSPEREEREARPAEPAAATPPQPAAPQTPQEPELPPALTAEQTEQAKRAYDMTADRLDTAIRSANPGMDHPPTMSFDQLVQSVYMTSILQLGGTTQEGQQPQVDILGARQSIDMLQVLGDKTKGNLSPEESRLLESALFELRMAFLEVTQALARSAASKAPGGAGRPGPAGPSIVR</sequence>
<dbReference type="InterPro" id="IPR014995">
    <property type="entry name" value="DUF1844"/>
</dbReference>
<evidence type="ECO:0008006" key="4">
    <source>
        <dbReference type="Google" id="ProtNLM"/>
    </source>
</evidence>
<evidence type="ECO:0000256" key="1">
    <source>
        <dbReference type="SAM" id="MobiDB-lite"/>
    </source>
</evidence>
<evidence type="ECO:0000313" key="3">
    <source>
        <dbReference type="Proteomes" id="UP000568106"/>
    </source>
</evidence>
<dbReference type="Pfam" id="PF08899">
    <property type="entry name" value="DUF1844"/>
    <property type="match status" value="1"/>
</dbReference>
<gene>
    <name evidence="2" type="ORF">HDF09_003720</name>
</gene>
<feature type="region of interest" description="Disordered" evidence="1">
    <location>
        <begin position="183"/>
        <end position="203"/>
    </location>
</feature>
<dbReference type="AlphaFoldDB" id="A0A7W8IKT6"/>
<organism evidence="2 3">
    <name type="scientific">Tunturiibacter empetritectus</name>
    <dbReference type="NCBI Taxonomy" id="3069691"/>
    <lineage>
        <taxon>Bacteria</taxon>
        <taxon>Pseudomonadati</taxon>
        <taxon>Acidobacteriota</taxon>
        <taxon>Terriglobia</taxon>
        <taxon>Terriglobales</taxon>
        <taxon>Acidobacteriaceae</taxon>
        <taxon>Tunturiibacter</taxon>
    </lineage>
</organism>